<evidence type="ECO:0000313" key="4">
    <source>
        <dbReference type="EMBL" id="MFF3572070.1"/>
    </source>
</evidence>
<protein>
    <submittedName>
        <fullName evidence="4">Response regulator transcription factor</fullName>
    </submittedName>
</protein>
<keyword evidence="1" id="KW-0238">DNA-binding</keyword>
<dbReference type="PANTHER" id="PTHR43214:SF43">
    <property type="entry name" value="TWO-COMPONENT RESPONSE REGULATOR"/>
    <property type="match status" value="1"/>
</dbReference>
<dbReference type="EMBL" id="JBIAQY010000012">
    <property type="protein sequence ID" value="MFF3572070.1"/>
    <property type="molecule type" value="Genomic_DNA"/>
</dbReference>
<evidence type="ECO:0000256" key="1">
    <source>
        <dbReference type="ARBA" id="ARBA00023125"/>
    </source>
</evidence>
<reference evidence="4 5" key="1">
    <citation type="submission" date="2024-10" db="EMBL/GenBank/DDBJ databases">
        <title>The Natural Products Discovery Center: Release of the First 8490 Sequenced Strains for Exploring Actinobacteria Biosynthetic Diversity.</title>
        <authorList>
            <person name="Kalkreuter E."/>
            <person name="Kautsar S.A."/>
            <person name="Yang D."/>
            <person name="Bader C.D."/>
            <person name="Teijaro C.N."/>
            <person name="Fluegel L."/>
            <person name="Davis C.M."/>
            <person name="Simpson J.R."/>
            <person name="Lauterbach L."/>
            <person name="Steele A.D."/>
            <person name="Gui C."/>
            <person name="Meng S."/>
            <person name="Li G."/>
            <person name="Viehrig K."/>
            <person name="Ye F."/>
            <person name="Su P."/>
            <person name="Kiefer A.F."/>
            <person name="Nichols A."/>
            <person name="Cepeda A.J."/>
            <person name="Yan W."/>
            <person name="Fan B."/>
            <person name="Jiang Y."/>
            <person name="Adhikari A."/>
            <person name="Zheng C.-J."/>
            <person name="Schuster L."/>
            <person name="Cowan T.M."/>
            <person name="Smanski M.J."/>
            <person name="Chevrette M.G."/>
            <person name="De Carvalho L.P.S."/>
            <person name="Shen B."/>
        </authorList>
    </citation>
    <scope>NUCLEOTIDE SEQUENCE [LARGE SCALE GENOMIC DNA]</scope>
    <source>
        <strain evidence="4 5">NPDC002593</strain>
    </source>
</reference>
<gene>
    <name evidence="4" type="ORF">ACFYXQ_30250</name>
</gene>
<organism evidence="4 5">
    <name type="scientific">Nocardia jiangxiensis</name>
    <dbReference type="NCBI Taxonomy" id="282685"/>
    <lineage>
        <taxon>Bacteria</taxon>
        <taxon>Bacillati</taxon>
        <taxon>Actinomycetota</taxon>
        <taxon>Actinomycetes</taxon>
        <taxon>Mycobacteriales</taxon>
        <taxon>Nocardiaceae</taxon>
        <taxon>Nocardia</taxon>
    </lineage>
</organism>
<feature type="modified residue" description="4-aspartylphosphate" evidence="2">
    <location>
        <position position="62"/>
    </location>
</feature>
<dbReference type="CDD" id="cd17535">
    <property type="entry name" value="REC_NarL-like"/>
    <property type="match status" value="1"/>
</dbReference>
<evidence type="ECO:0000259" key="3">
    <source>
        <dbReference type="PROSITE" id="PS50110"/>
    </source>
</evidence>
<evidence type="ECO:0000313" key="5">
    <source>
        <dbReference type="Proteomes" id="UP001601992"/>
    </source>
</evidence>
<dbReference type="Pfam" id="PF00072">
    <property type="entry name" value="Response_reg"/>
    <property type="match status" value="1"/>
</dbReference>
<sequence>MSADISGGPKRLLLAEDHPMVVMALESAFELVQDIDLVQTTGSVAATLSAAARMRPDVILLDRRLPDGNGIDAIERLHEVSPAARVLVFTGDADRAMRDRVIAAGGAGLVLKTGLFDDLLETVRRVAAGEKCFDVDL</sequence>
<dbReference type="RefSeq" id="WP_387405765.1">
    <property type="nucleotide sequence ID" value="NZ_JBIAQY010000012.1"/>
</dbReference>
<evidence type="ECO:0000256" key="2">
    <source>
        <dbReference type="PROSITE-ProRule" id="PRU00169"/>
    </source>
</evidence>
<keyword evidence="2" id="KW-0597">Phosphoprotein</keyword>
<accession>A0ABW6S701</accession>
<dbReference type="InterPro" id="IPR058245">
    <property type="entry name" value="NreC/VraR/RcsB-like_REC"/>
</dbReference>
<proteinExistence type="predicted"/>
<feature type="domain" description="Response regulatory" evidence="3">
    <location>
        <begin position="11"/>
        <end position="127"/>
    </location>
</feature>
<dbReference type="InterPro" id="IPR039420">
    <property type="entry name" value="WalR-like"/>
</dbReference>
<dbReference type="InterPro" id="IPR001789">
    <property type="entry name" value="Sig_transdc_resp-reg_receiver"/>
</dbReference>
<name>A0ABW6S701_9NOCA</name>
<comment type="caution">
    <text evidence="4">The sequence shown here is derived from an EMBL/GenBank/DDBJ whole genome shotgun (WGS) entry which is preliminary data.</text>
</comment>
<dbReference type="Gene3D" id="3.40.50.2300">
    <property type="match status" value="1"/>
</dbReference>
<dbReference type="SMART" id="SM00448">
    <property type="entry name" value="REC"/>
    <property type="match status" value="1"/>
</dbReference>
<dbReference type="PROSITE" id="PS50110">
    <property type="entry name" value="RESPONSE_REGULATORY"/>
    <property type="match status" value="1"/>
</dbReference>
<dbReference type="SUPFAM" id="SSF52172">
    <property type="entry name" value="CheY-like"/>
    <property type="match status" value="1"/>
</dbReference>
<dbReference type="PANTHER" id="PTHR43214">
    <property type="entry name" value="TWO-COMPONENT RESPONSE REGULATOR"/>
    <property type="match status" value="1"/>
</dbReference>
<dbReference type="InterPro" id="IPR011006">
    <property type="entry name" value="CheY-like_superfamily"/>
</dbReference>
<keyword evidence="5" id="KW-1185">Reference proteome</keyword>
<dbReference type="Proteomes" id="UP001601992">
    <property type="component" value="Unassembled WGS sequence"/>
</dbReference>